<keyword evidence="9 16" id="KW-0227">DNA damage</keyword>
<keyword evidence="5" id="KW-0158">Chromosome</keyword>
<dbReference type="GO" id="GO:0008296">
    <property type="term" value="F:3'-5'-DNA exonuclease activity"/>
    <property type="evidence" value="ECO:0007669"/>
    <property type="project" value="InterPro"/>
</dbReference>
<keyword evidence="12 16" id="KW-0234">DNA repair</keyword>
<gene>
    <name evidence="21" type="ORF">SPHA_35442</name>
</gene>
<dbReference type="SMART" id="SM01347">
    <property type="entry name" value="Mre11_DNA_bind"/>
    <property type="match status" value="1"/>
</dbReference>
<dbReference type="GO" id="GO:0035861">
    <property type="term" value="C:site of double-strand break"/>
    <property type="evidence" value="ECO:0007669"/>
    <property type="project" value="TreeGrafter"/>
</dbReference>
<dbReference type="PIRSF" id="PIRSF000882">
    <property type="entry name" value="DSB_repair_MRE11"/>
    <property type="match status" value="1"/>
</dbReference>
<dbReference type="GO" id="GO:0031573">
    <property type="term" value="P:mitotic intra-S DNA damage checkpoint signaling"/>
    <property type="evidence" value="ECO:0007669"/>
    <property type="project" value="TreeGrafter"/>
</dbReference>
<feature type="compositionally biased region" description="Basic residues" evidence="19">
    <location>
        <begin position="624"/>
        <end position="634"/>
    </location>
</feature>
<reference evidence="21" key="1">
    <citation type="submission" date="2021-01" db="EMBL/GenBank/DDBJ databases">
        <authorList>
            <person name="Li R."/>
            <person name="Bekaert M."/>
        </authorList>
    </citation>
    <scope>NUCLEOTIDE SEQUENCE</scope>
    <source>
        <strain evidence="21">Farmed</strain>
    </source>
</reference>
<accession>A0A812CHL5</accession>
<dbReference type="GO" id="GO:0097552">
    <property type="term" value="P:mitochondrial double-strand break repair via homologous recombination"/>
    <property type="evidence" value="ECO:0007669"/>
    <property type="project" value="TreeGrafter"/>
</dbReference>
<feature type="active site" description="Proton donor" evidence="17">
    <location>
        <position position="162"/>
    </location>
</feature>
<dbReference type="GO" id="GO:0006303">
    <property type="term" value="P:double-strand break repair via nonhomologous end joining"/>
    <property type="evidence" value="ECO:0007669"/>
    <property type="project" value="TreeGrafter"/>
</dbReference>
<evidence type="ECO:0000256" key="14">
    <source>
        <dbReference type="ARBA" id="ARBA00023242"/>
    </source>
</evidence>
<keyword evidence="15 16" id="KW-0469">Meiosis</keyword>
<feature type="region of interest" description="Disordered" evidence="19">
    <location>
        <begin position="593"/>
        <end position="724"/>
    </location>
</feature>
<evidence type="ECO:0000256" key="8">
    <source>
        <dbReference type="ARBA" id="ARBA00022759"/>
    </source>
</evidence>
<comment type="similarity">
    <text evidence="4 16 18">Belongs to the MRE11/RAD32 family.</text>
</comment>
<evidence type="ECO:0000256" key="10">
    <source>
        <dbReference type="ARBA" id="ARBA00022801"/>
    </source>
</evidence>
<dbReference type="PANTHER" id="PTHR10139:SF1">
    <property type="entry name" value="DOUBLE-STRAND BREAK REPAIR PROTEIN MRE11"/>
    <property type="match status" value="1"/>
</dbReference>
<dbReference type="InterPro" id="IPR003701">
    <property type="entry name" value="Mre11"/>
</dbReference>
<feature type="compositionally biased region" description="Polar residues" evidence="19">
    <location>
        <begin position="699"/>
        <end position="709"/>
    </location>
</feature>
<keyword evidence="8 16" id="KW-0255">Endonuclease</keyword>
<feature type="region of interest" description="Disordered" evidence="19">
    <location>
        <begin position="536"/>
        <end position="564"/>
    </location>
</feature>
<name>A0A812CHL5_ACAPH</name>
<feature type="compositionally biased region" description="Polar residues" evidence="19">
    <location>
        <begin position="596"/>
        <end position="606"/>
    </location>
</feature>
<dbReference type="FunFam" id="3.60.21.10:FF:000011">
    <property type="entry name" value="Double-strand break repair protein"/>
    <property type="match status" value="1"/>
</dbReference>
<evidence type="ECO:0000256" key="3">
    <source>
        <dbReference type="ARBA" id="ARBA00004286"/>
    </source>
</evidence>
<evidence type="ECO:0000256" key="2">
    <source>
        <dbReference type="ARBA" id="ARBA00004123"/>
    </source>
</evidence>
<evidence type="ECO:0000256" key="4">
    <source>
        <dbReference type="ARBA" id="ARBA00009028"/>
    </source>
</evidence>
<dbReference type="GO" id="GO:0042138">
    <property type="term" value="P:meiotic DNA double-strand break formation"/>
    <property type="evidence" value="ECO:0007669"/>
    <property type="project" value="TreeGrafter"/>
</dbReference>
<dbReference type="NCBIfam" id="TIGR00583">
    <property type="entry name" value="mre11"/>
    <property type="match status" value="1"/>
</dbReference>
<dbReference type="GO" id="GO:0030870">
    <property type="term" value="C:Mre11 complex"/>
    <property type="evidence" value="ECO:0007669"/>
    <property type="project" value="UniProtKB-UniRule"/>
</dbReference>
<evidence type="ECO:0000256" key="7">
    <source>
        <dbReference type="ARBA" id="ARBA00022723"/>
    </source>
</evidence>
<evidence type="ECO:0000256" key="6">
    <source>
        <dbReference type="ARBA" id="ARBA00022722"/>
    </source>
</evidence>
<keyword evidence="10 16" id="KW-0378">Hydrolase</keyword>
<proteinExistence type="inferred from homology"/>
<evidence type="ECO:0000259" key="20">
    <source>
        <dbReference type="SMART" id="SM01347"/>
    </source>
</evidence>
<feature type="compositionally biased region" description="Basic and acidic residues" evidence="19">
    <location>
        <begin position="536"/>
        <end position="556"/>
    </location>
</feature>
<evidence type="ECO:0000256" key="18">
    <source>
        <dbReference type="RuleBase" id="RU003447"/>
    </source>
</evidence>
<evidence type="ECO:0000256" key="13">
    <source>
        <dbReference type="ARBA" id="ARBA00023211"/>
    </source>
</evidence>
<dbReference type="InterPro" id="IPR007281">
    <property type="entry name" value="Mre11_DNA-bd"/>
</dbReference>
<evidence type="ECO:0000256" key="19">
    <source>
        <dbReference type="SAM" id="MobiDB-lite"/>
    </source>
</evidence>
<evidence type="ECO:0000256" key="1">
    <source>
        <dbReference type="ARBA" id="ARBA00001936"/>
    </source>
</evidence>
<evidence type="ECO:0000256" key="17">
    <source>
        <dbReference type="PIRSR" id="PIRSR000882-1"/>
    </source>
</evidence>
<evidence type="ECO:0000313" key="21">
    <source>
        <dbReference type="EMBL" id="CAE1266983.1"/>
    </source>
</evidence>
<dbReference type="GO" id="GO:0000723">
    <property type="term" value="P:telomere maintenance"/>
    <property type="evidence" value="ECO:0007669"/>
    <property type="project" value="TreeGrafter"/>
</dbReference>
<evidence type="ECO:0000256" key="11">
    <source>
        <dbReference type="ARBA" id="ARBA00022839"/>
    </source>
</evidence>
<dbReference type="GO" id="GO:0007095">
    <property type="term" value="P:mitotic G2 DNA damage checkpoint signaling"/>
    <property type="evidence" value="ECO:0007669"/>
    <property type="project" value="TreeGrafter"/>
</dbReference>
<evidence type="ECO:0000313" key="22">
    <source>
        <dbReference type="Proteomes" id="UP000597762"/>
    </source>
</evidence>
<dbReference type="EMBL" id="CAHIKZ030001524">
    <property type="protein sequence ID" value="CAE1266983.1"/>
    <property type="molecule type" value="Genomic_DNA"/>
</dbReference>
<feature type="domain" description="Mre11 DNA-binding" evidence="20">
    <location>
        <begin position="327"/>
        <end position="494"/>
    </location>
</feature>
<dbReference type="OrthoDB" id="30417at2759"/>
<dbReference type="GO" id="GO:0000724">
    <property type="term" value="P:double-strand break repair via homologous recombination"/>
    <property type="evidence" value="ECO:0007669"/>
    <property type="project" value="TreeGrafter"/>
</dbReference>
<comment type="function">
    <text evidence="16">Core component of the MRN complex, which plays a central role in double-strand break (DSB) repair, DNA recombination, maintenance of telomere integrity and meiosis. The MRN complex is involved in the repair of DNA double-strand breaks (DSBs) via homologous recombination (HR), an error-free mechanism which primarily occurs during S and G2 phases. The complex (1) mediates the end resection of damaged DNA, which generates proper single-stranded DNA, a key initial steps in HR, and is (2) required for the recruitment of other repair factors and efficient activation of ATM and ATR upon DNA damage. Within the MRN complex, MRE11 possesses both single-strand endonuclease activity and double-strand-specific 3'-5' exonuclease activity. MRE11 first endonucleolytically cleaves the 5' strand at DNA DSB ends to prevent non-homologous end joining (NHEJ) and licence HR. It then generates a single-stranded DNA gap via 3' to 5' exonucleolytic degradation, which is required for single-strand invasion and recombination.</text>
</comment>
<keyword evidence="11 16" id="KW-0269">Exonuclease</keyword>
<keyword evidence="14 16" id="KW-0539">Nucleus</keyword>
<dbReference type="Pfam" id="PF00149">
    <property type="entry name" value="Metallophos"/>
    <property type="match status" value="1"/>
</dbReference>
<keyword evidence="22" id="KW-1185">Reference proteome</keyword>
<dbReference type="InterPro" id="IPR004843">
    <property type="entry name" value="Calcineurin-like_PHP"/>
</dbReference>
<keyword evidence="6 16" id="KW-0540">Nuclease</keyword>
<dbReference type="AlphaFoldDB" id="A0A812CHL5"/>
<feature type="compositionally biased region" description="Polar residues" evidence="19">
    <location>
        <begin position="658"/>
        <end position="673"/>
    </location>
</feature>
<evidence type="ECO:0000256" key="16">
    <source>
        <dbReference type="PIRNR" id="PIRNR000882"/>
    </source>
</evidence>
<evidence type="ECO:0000256" key="15">
    <source>
        <dbReference type="ARBA" id="ARBA00023254"/>
    </source>
</evidence>
<comment type="cofactor">
    <cofactor evidence="1 16">
        <name>Mn(2+)</name>
        <dbReference type="ChEBI" id="CHEBI:29035"/>
    </cofactor>
</comment>
<comment type="subcellular location">
    <subcellularLocation>
        <location evidence="3">Chromosome</location>
    </subcellularLocation>
    <subcellularLocation>
        <location evidence="2 16">Nucleus</location>
    </subcellularLocation>
</comment>
<protein>
    <recommendedName>
        <fullName evidence="16">Double-strand break repair protein</fullName>
    </recommendedName>
</protein>
<dbReference type="PANTHER" id="PTHR10139">
    <property type="entry name" value="DOUBLE-STRAND BREAK REPAIR PROTEIN MRE11"/>
    <property type="match status" value="1"/>
</dbReference>
<dbReference type="Gene3D" id="3.30.110.110">
    <property type="entry name" value="Mre11, capping domain"/>
    <property type="match status" value="1"/>
</dbReference>
<dbReference type="InterPro" id="IPR041796">
    <property type="entry name" value="Mre11_N"/>
</dbReference>
<dbReference type="SUPFAM" id="SSF56300">
    <property type="entry name" value="Metallo-dependent phosphatases"/>
    <property type="match status" value="1"/>
</dbReference>
<dbReference type="GO" id="GO:0000014">
    <property type="term" value="F:single-stranded DNA endodeoxyribonuclease activity"/>
    <property type="evidence" value="ECO:0007669"/>
    <property type="project" value="TreeGrafter"/>
</dbReference>
<dbReference type="InterPro" id="IPR038487">
    <property type="entry name" value="Mre11_capping_dom"/>
</dbReference>
<dbReference type="Pfam" id="PF04152">
    <property type="entry name" value="Mre11_DNA_bind"/>
    <property type="match status" value="1"/>
</dbReference>
<keyword evidence="13 16" id="KW-0464">Manganese</keyword>
<dbReference type="InterPro" id="IPR029052">
    <property type="entry name" value="Metallo-depent_PP-like"/>
</dbReference>
<evidence type="ECO:0000256" key="9">
    <source>
        <dbReference type="ARBA" id="ARBA00022763"/>
    </source>
</evidence>
<dbReference type="CDD" id="cd00840">
    <property type="entry name" value="MPP_Mre11_N"/>
    <property type="match status" value="1"/>
</dbReference>
<dbReference type="GO" id="GO:0030145">
    <property type="term" value="F:manganese ion binding"/>
    <property type="evidence" value="ECO:0007669"/>
    <property type="project" value="UniProtKB-UniRule"/>
</dbReference>
<evidence type="ECO:0000256" key="5">
    <source>
        <dbReference type="ARBA" id="ARBA00022454"/>
    </source>
</evidence>
<dbReference type="Proteomes" id="UP000597762">
    <property type="component" value="Unassembled WGS sequence"/>
</dbReference>
<dbReference type="Gene3D" id="3.60.21.10">
    <property type="match status" value="1"/>
</dbReference>
<sequence length="724" mass="82191">MERNQILKTSLFHKFVKYCKKSSVNNFSENREMVRPDESSSKDDTFKILLATDIHLGFMEKDPVRGNDSLVTFEEILEKAKNNDVDFILLGGDLFHENKPSRRILHGCISLMRKYCLGEKPVQFEFISDQSVNFEHCNFPYLNYEDPNLNISFPIFSIHGNHDDPTGQGNLCSLDLLHTTGFINYFGKTTSLEKITLSPLLMQKGNTKLAMFGLGSIRDERLHRMFLNKNVSMLRPREDQDDWFNLFVIHQNRYKHSATKYIPEQFLDDFLDLVLWGHEHECRIDPEWNGVQNFYVCQPGSSIATSMSPGEAAPKHVGLLYINDKNFKISKLPLETVRQFYTEDIVFSETSLKPDDPNVSSKMEKYCMEKVEFYLEKAAQTHSGNSKQPNKPLIRLRVDYSGGFEPFSALRFGQKFVDKVANPKEIITFHRKKATVTDKKSIIFDSKALSDFKPETLDSARVEDIVHSLLSNGEMSHKLQLLTEKGLGNAVREFVDKEEKDAICELVKCQLKKTQKYLNQHSANEDNVETLVHQYKEERTKKKNEDEGKESLKESESLYSKSTQNVTADDVTSFLNSDDDDFNLAFDLDLTKNKKSTPSKNANTRMISDSDSDESSSIINQKKVTTRGRGRGRGARGSGRGRGARTKAPVVTGDIGSYFTQSPSSKRAASPTCSNDVIISDDSDSNIFEPSLKIRKTTSGKSSANTTRNKPAPKRRGLTFDDSD</sequence>
<keyword evidence="7" id="KW-0479">Metal-binding</keyword>
<comment type="caution">
    <text evidence="21">The sequence shown here is derived from an EMBL/GenBank/DDBJ whole genome shotgun (WGS) entry which is preliminary data.</text>
</comment>
<organism evidence="21 22">
    <name type="scientific">Acanthosepion pharaonis</name>
    <name type="common">Pharaoh cuttlefish</name>
    <name type="synonym">Sepia pharaonis</name>
    <dbReference type="NCBI Taxonomy" id="158019"/>
    <lineage>
        <taxon>Eukaryota</taxon>
        <taxon>Metazoa</taxon>
        <taxon>Spiralia</taxon>
        <taxon>Lophotrochozoa</taxon>
        <taxon>Mollusca</taxon>
        <taxon>Cephalopoda</taxon>
        <taxon>Coleoidea</taxon>
        <taxon>Decapodiformes</taxon>
        <taxon>Sepiida</taxon>
        <taxon>Sepiina</taxon>
        <taxon>Sepiidae</taxon>
        <taxon>Acanthosepion</taxon>
    </lineage>
</organism>
<evidence type="ECO:0000256" key="12">
    <source>
        <dbReference type="ARBA" id="ARBA00023204"/>
    </source>
</evidence>